<gene>
    <name evidence="1" type="ORF">F6J89_25400</name>
</gene>
<dbReference type="EMBL" id="JAAHFQ010000659">
    <property type="protein sequence ID" value="NER30863.1"/>
    <property type="molecule type" value="Genomic_DNA"/>
</dbReference>
<dbReference type="AlphaFoldDB" id="A0A6B3NGS8"/>
<name>A0A6B3NGS8_9CYAN</name>
<dbReference type="InterPro" id="IPR010323">
    <property type="entry name" value="DUF924"/>
</dbReference>
<dbReference type="SUPFAM" id="SSF48452">
    <property type="entry name" value="TPR-like"/>
    <property type="match status" value="1"/>
</dbReference>
<dbReference type="Pfam" id="PF06041">
    <property type="entry name" value="DUF924"/>
    <property type="match status" value="1"/>
</dbReference>
<proteinExistence type="predicted"/>
<dbReference type="Gene3D" id="1.20.58.320">
    <property type="entry name" value="TPR-like"/>
    <property type="match status" value="1"/>
</dbReference>
<accession>A0A6B3NGS8</accession>
<evidence type="ECO:0000313" key="1">
    <source>
        <dbReference type="EMBL" id="NER30863.1"/>
    </source>
</evidence>
<sequence length="191" mass="22773">MSPVDEILDFWFGKPEDIDYGKERKFWFKKNPEFDQLVCSRFLKTYQRSISSQLEQWKATPQGCLALILLWDQFPRNMFRNQPQAFATDSMALGIAKHAVAHNFDKELLPVQRWFIYLPFEHSENLEDQHRCVELFLTLKDDPNSASPIDYAYRHLQVIERFGRFPHRNQILNRENTLEEVEFLRQPGSSF</sequence>
<organism evidence="1">
    <name type="scientific">Symploca sp. SIO1C4</name>
    <dbReference type="NCBI Taxonomy" id="2607765"/>
    <lineage>
        <taxon>Bacteria</taxon>
        <taxon>Bacillati</taxon>
        <taxon>Cyanobacteriota</taxon>
        <taxon>Cyanophyceae</taxon>
        <taxon>Coleofasciculales</taxon>
        <taxon>Coleofasciculaceae</taxon>
        <taxon>Symploca</taxon>
    </lineage>
</organism>
<comment type="caution">
    <text evidence="1">The sequence shown here is derived from an EMBL/GenBank/DDBJ whole genome shotgun (WGS) entry which is preliminary data.</text>
</comment>
<protein>
    <submittedName>
        <fullName evidence="1">DUF924 domain-containing protein</fullName>
    </submittedName>
</protein>
<dbReference type="InterPro" id="IPR011990">
    <property type="entry name" value="TPR-like_helical_dom_sf"/>
</dbReference>
<dbReference type="Gene3D" id="1.25.40.10">
    <property type="entry name" value="Tetratricopeptide repeat domain"/>
    <property type="match status" value="1"/>
</dbReference>
<reference evidence="1" key="1">
    <citation type="submission" date="2019-11" db="EMBL/GenBank/DDBJ databases">
        <title>Genomic insights into an expanded diversity of filamentous marine cyanobacteria reveals the extraordinary biosynthetic potential of Moorea and Okeania.</title>
        <authorList>
            <person name="Ferreira Leao T."/>
            <person name="Wang M."/>
            <person name="Moss N."/>
            <person name="Da Silva R."/>
            <person name="Sanders J."/>
            <person name="Nurk S."/>
            <person name="Gurevich A."/>
            <person name="Humphrey G."/>
            <person name="Reher R."/>
            <person name="Zhu Q."/>
            <person name="Belda-Ferre P."/>
            <person name="Glukhov E."/>
            <person name="Rex R."/>
            <person name="Dorrestein P.C."/>
            <person name="Knight R."/>
            <person name="Pevzner P."/>
            <person name="Gerwick W.H."/>
            <person name="Gerwick L."/>
        </authorList>
    </citation>
    <scope>NUCLEOTIDE SEQUENCE</scope>
    <source>
        <strain evidence="1">SIO1C4</strain>
    </source>
</reference>